<dbReference type="Pfam" id="PF00004">
    <property type="entry name" value="AAA"/>
    <property type="match status" value="1"/>
</dbReference>
<dbReference type="SMART" id="SM00382">
    <property type="entry name" value="AAA"/>
    <property type="match status" value="1"/>
</dbReference>
<evidence type="ECO:0000256" key="1">
    <source>
        <dbReference type="SAM" id="MobiDB-lite"/>
    </source>
</evidence>
<dbReference type="GO" id="GO:0005634">
    <property type="term" value="C:nucleus"/>
    <property type="evidence" value="ECO:0007669"/>
    <property type="project" value="TreeGrafter"/>
</dbReference>
<evidence type="ECO:0000313" key="4">
    <source>
        <dbReference type="Proteomes" id="UP001321760"/>
    </source>
</evidence>
<organism evidence="3 4">
    <name type="scientific">Podospora aff. communis PSN243</name>
    <dbReference type="NCBI Taxonomy" id="3040156"/>
    <lineage>
        <taxon>Eukaryota</taxon>
        <taxon>Fungi</taxon>
        <taxon>Dikarya</taxon>
        <taxon>Ascomycota</taxon>
        <taxon>Pezizomycotina</taxon>
        <taxon>Sordariomycetes</taxon>
        <taxon>Sordariomycetidae</taxon>
        <taxon>Sordariales</taxon>
        <taxon>Podosporaceae</taxon>
        <taxon>Podospora</taxon>
    </lineage>
</organism>
<evidence type="ECO:0000313" key="3">
    <source>
        <dbReference type="EMBL" id="KAK4446101.1"/>
    </source>
</evidence>
<feature type="domain" description="AAA+ ATPase" evidence="2">
    <location>
        <begin position="217"/>
        <end position="345"/>
    </location>
</feature>
<dbReference type="CDD" id="cd19481">
    <property type="entry name" value="RecA-like_protease"/>
    <property type="match status" value="1"/>
</dbReference>
<feature type="region of interest" description="Disordered" evidence="1">
    <location>
        <begin position="1"/>
        <end position="22"/>
    </location>
</feature>
<dbReference type="GO" id="GO:1990275">
    <property type="term" value="F:preribosome binding"/>
    <property type="evidence" value="ECO:0007669"/>
    <property type="project" value="TreeGrafter"/>
</dbReference>
<comment type="caution">
    <text evidence="3">The sequence shown here is derived from an EMBL/GenBank/DDBJ whole genome shotgun (WGS) entry which is preliminary data.</text>
</comment>
<sequence>MSAAQSHQDAFDNWLQHNSQPQKSTELNTVANLRAAYPSHHVAEISSDSCDLLGYAEAGHATALPEDTPFNHVVRTFEAPESRIDKDKGKVKDTVLYGCWRYRWRDVDFLVYKSTYMTRWGLTTLFFVLHPDSRDRRHNESIDALLHECGKWTKDLHDEIYVFDDVQWKKSKSLWQSIDGSSWDDVILEAGMKERLIHDVQHFFDTRHIYQASNVPWKRGVILHGLPGNGKTVSVKALINSLAKRDDPIPSLYVKSLDGCRGPKYSIQLIFKRARAMAPCLLVFEDLDSLVTPKTRSYFLNEVDGLESNDGILMIGSTNYLDRLDAAITKRPSRFDRKYHFKLPDEEARLAYALYWSRKFKQPNEIVDFPEALCSVIAKITEDFSFAYMKELFIASLLAVARGATGDQAAPDVAEVAADKAGSTTSEEPVVVGEEDKSVAQQTDKKDPVDVEVPEELKDSVFLRIVMGQARILHREMKSADTADVPMASCEVDTDDNPMPFPWGAISSRMMR</sequence>
<evidence type="ECO:0000259" key="2">
    <source>
        <dbReference type="SMART" id="SM00382"/>
    </source>
</evidence>
<dbReference type="EMBL" id="MU865959">
    <property type="protein sequence ID" value="KAK4446101.1"/>
    <property type="molecule type" value="Genomic_DNA"/>
</dbReference>
<dbReference type="GO" id="GO:0005524">
    <property type="term" value="F:ATP binding"/>
    <property type="evidence" value="ECO:0007669"/>
    <property type="project" value="InterPro"/>
</dbReference>
<feature type="region of interest" description="Disordered" evidence="1">
    <location>
        <begin position="418"/>
        <end position="448"/>
    </location>
</feature>
<dbReference type="PANTHER" id="PTHR23077">
    <property type="entry name" value="AAA-FAMILY ATPASE"/>
    <property type="match status" value="1"/>
</dbReference>
<dbReference type="InterPro" id="IPR027417">
    <property type="entry name" value="P-loop_NTPase"/>
</dbReference>
<keyword evidence="3" id="KW-0378">Hydrolase</keyword>
<dbReference type="AlphaFoldDB" id="A0AAV9GES6"/>
<dbReference type="Gene3D" id="3.40.50.300">
    <property type="entry name" value="P-loop containing nucleotide triphosphate hydrolases"/>
    <property type="match status" value="1"/>
</dbReference>
<reference evidence="3" key="2">
    <citation type="submission" date="2023-05" db="EMBL/GenBank/DDBJ databases">
        <authorList>
            <consortium name="Lawrence Berkeley National Laboratory"/>
            <person name="Steindorff A."/>
            <person name="Hensen N."/>
            <person name="Bonometti L."/>
            <person name="Westerberg I."/>
            <person name="Brannstrom I.O."/>
            <person name="Guillou S."/>
            <person name="Cros-Aarteil S."/>
            <person name="Calhoun S."/>
            <person name="Haridas S."/>
            <person name="Kuo A."/>
            <person name="Mondo S."/>
            <person name="Pangilinan J."/>
            <person name="Riley R."/>
            <person name="Labutti K."/>
            <person name="Andreopoulos B."/>
            <person name="Lipzen A."/>
            <person name="Chen C."/>
            <person name="Yanf M."/>
            <person name="Daum C."/>
            <person name="Ng V."/>
            <person name="Clum A."/>
            <person name="Ohm R."/>
            <person name="Martin F."/>
            <person name="Silar P."/>
            <person name="Natvig D."/>
            <person name="Lalanne C."/>
            <person name="Gautier V."/>
            <person name="Ament-Velasquez S.L."/>
            <person name="Kruys A."/>
            <person name="Hutchinson M.I."/>
            <person name="Powell A.J."/>
            <person name="Barry K."/>
            <person name="Miller A.N."/>
            <person name="Grigoriev I.V."/>
            <person name="Debuchy R."/>
            <person name="Gladieux P."/>
            <person name="Thoren M.H."/>
            <person name="Johannesson H."/>
        </authorList>
    </citation>
    <scope>NUCLEOTIDE SEQUENCE</scope>
    <source>
        <strain evidence="3">PSN243</strain>
    </source>
</reference>
<dbReference type="GO" id="GO:0016887">
    <property type="term" value="F:ATP hydrolysis activity"/>
    <property type="evidence" value="ECO:0007669"/>
    <property type="project" value="InterPro"/>
</dbReference>
<dbReference type="InterPro" id="IPR050168">
    <property type="entry name" value="AAA_ATPase_domain"/>
</dbReference>
<dbReference type="Proteomes" id="UP001321760">
    <property type="component" value="Unassembled WGS sequence"/>
</dbReference>
<gene>
    <name evidence="3" type="ORF">QBC34DRAFT_411955</name>
</gene>
<reference evidence="3" key="1">
    <citation type="journal article" date="2023" name="Mol. Phylogenet. Evol.">
        <title>Genome-scale phylogeny and comparative genomics of the fungal order Sordariales.</title>
        <authorList>
            <person name="Hensen N."/>
            <person name="Bonometti L."/>
            <person name="Westerberg I."/>
            <person name="Brannstrom I.O."/>
            <person name="Guillou S."/>
            <person name="Cros-Aarteil S."/>
            <person name="Calhoun S."/>
            <person name="Haridas S."/>
            <person name="Kuo A."/>
            <person name="Mondo S."/>
            <person name="Pangilinan J."/>
            <person name="Riley R."/>
            <person name="LaButti K."/>
            <person name="Andreopoulos B."/>
            <person name="Lipzen A."/>
            <person name="Chen C."/>
            <person name="Yan M."/>
            <person name="Daum C."/>
            <person name="Ng V."/>
            <person name="Clum A."/>
            <person name="Steindorff A."/>
            <person name="Ohm R.A."/>
            <person name="Martin F."/>
            <person name="Silar P."/>
            <person name="Natvig D.O."/>
            <person name="Lalanne C."/>
            <person name="Gautier V."/>
            <person name="Ament-Velasquez S.L."/>
            <person name="Kruys A."/>
            <person name="Hutchinson M.I."/>
            <person name="Powell A.J."/>
            <person name="Barry K."/>
            <person name="Miller A.N."/>
            <person name="Grigoriev I.V."/>
            <person name="Debuchy R."/>
            <person name="Gladieux P."/>
            <person name="Hiltunen Thoren M."/>
            <person name="Johannesson H."/>
        </authorList>
    </citation>
    <scope>NUCLEOTIDE SEQUENCE</scope>
    <source>
        <strain evidence="3">PSN243</strain>
    </source>
</reference>
<feature type="compositionally biased region" description="Basic and acidic residues" evidence="1">
    <location>
        <begin position="434"/>
        <end position="448"/>
    </location>
</feature>
<accession>A0AAV9GES6</accession>
<dbReference type="PANTHER" id="PTHR23077:SF132">
    <property type="entry name" value="ATP-DEPENDENT ZN PROTEASE"/>
    <property type="match status" value="1"/>
</dbReference>
<dbReference type="GO" id="GO:0003723">
    <property type="term" value="F:RNA binding"/>
    <property type="evidence" value="ECO:0007669"/>
    <property type="project" value="TreeGrafter"/>
</dbReference>
<dbReference type="SUPFAM" id="SSF52540">
    <property type="entry name" value="P-loop containing nucleoside triphosphate hydrolases"/>
    <property type="match status" value="1"/>
</dbReference>
<dbReference type="GO" id="GO:0042254">
    <property type="term" value="P:ribosome biogenesis"/>
    <property type="evidence" value="ECO:0007669"/>
    <property type="project" value="TreeGrafter"/>
</dbReference>
<protein>
    <submittedName>
        <fullName evidence="3">P-loop containing nucleoside triphosphate hydrolase protein</fullName>
    </submittedName>
</protein>
<dbReference type="InterPro" id="IPR003959">
    <property type="entry name" value="ATPase_AAA_core"/>
</dbReference>
<name>A0AAV9GES6_9PEZI</name>
<keyword evidence="4" id="KW-1185">Reference proteome</keyword>
<proteinExistence type="predicted"/>
<dbReference type="InterPro" id="IPR003593">
    <property type="entry name" value="AAA+_ATPase"/>
</dbReference>